<proteinExistence type="predicted"/>
<dbReference type="Proteomes" id="UP000037939">
    <property type="component" value="Unassembled WGS sequence"/>
</dbReference>
<gene>
    <name evidence="2" type="ORF">WG78_07820</name>
</gene>
<protein>
    <submittedName>
        <fullName evidence="2">Uncharacterized protein</fullName>
    </submittedName>
</protein>
<keyword evidence="1" id="KW-0472">Membrane</keyword>
<keyword evidence="3" id="KW-1185">Reference proteome</keyword>
<dbReference type="AlphaFoldDB" id="A0A0N0XL25"/>
<dbReference type="RefSeq" id="WP_053937229.1">
    <property type="nucleotide sequence ID" value="NZ_LAQT01000005.1"/>
</dbReference>
<dbReference type="EMBL" id="LAQT01000005">
    <property type="protein sequence ID" value="KPC53734.1"/>
    <property type="molecule type" value="Genomic_DNA"/>
</dbReference>
<dbReference type="STRING" id="857265.WG78_07820"/>
<feature type="transmembrane region" description="Helical" evidence="1">
    <location>
        <begin position="55"/>
        <end position="80"/>
    </location>
</feature>
<keyword evidence="1" id="KW-0812">Transmembrane</keyword>
<evidence type="ECO:0000313" key="3">
    <source>
        <dbReference type="Proteomes" id="UP000037939"/>
    </source>
</evidence>
<reference evidence="2 3" key="1">
    <citation type="submission" date="2015-07" db="EMBL/GenBank/DDBJ databases">
        <title>Draft genome sequence of the Amantichitinum ursilacus IGB-41, a new chitin-degrading bacterium.</title>
        <authorList>
            <person name="Kirstahler P."/>
            <person name="Guenther M."/>
            <person name="Grumaz C."/>
            <person name="Rupp S."/>
            <person name="Zibek S."/>
            <person name="Sohn K."/>
        </authorList>
    </citation>
    <scope>NUCLEOTIDE SEQUENCE [LARGE SCALE GENOMIC DNA]</scope>
    <source>
        <strain evidence="2 3">IGB-41</strain>
    </source>
</reference>
<comment type="caution">
    <text evidence="2">The sequence shown here is derived from an EMBL/GenBank/DDBJ whole genome shotgun (WGS) entry which is preliminary data.</text>
</comment>
<keyword evidence="1" id="KW-1133">Transmembrane helix</keyword>
<evidence type="ECO:0000256" key="1">
    <source>
        <dbReference type="SAM" id="Phobius"/>
    </source>
</evidence>
<sequence>MWFILLFMLVGFAIPLAAEIHVKGRDNLLTRMGEQIVHSDAGERVRQTVGIGASWVYGAGLLLLGTAAVVLVLRVLGWVLRLVF</sequence>
<organism evidence="2 3">
    <name type="scientific">Amantichitinum ursilacus</name>
    <dbReference type="NCBI Taxonomy" id="857265"/>
    <lineage>
        <taxon>Bacteria</taxon>
        <taxon>Pseudomonadati</taxon>
        <taxon>Pseudomonadota</taxon>
        <taxon>Betaproteobacteria</taxon>
        <taxon>Neisseriales</taxon>
        <taxon>Chitinibacteraceae</taxon>
        <taxon>Amantichitinum</taxon>
    </lineage>
</organism>
<name>A0A0N0XL25_9NEIS</name>
<accession>A0A0N0XL25</accession>
<evidence type="ECO:0000313" key="2">
    <source>
        <dbReference type="EMBL" id="KPC53734.1"/>
    </source>
</evidence>